<evidence type="ECO:0000256" key="2">
    <source>
        <dbReference type="SAM" id="MobiDB-lite"/>
    </source>
</evidence>
<dbReference type="InterPro" id="IPR052906">
    <property type="entry name" value="Type_IV_Methyl-Rstrct_Enzyme"/>
</dbReference>
<evidence type="ECO:0000313" key="6">
    <source>
        <dbReference type="Proteomes" id="UP001175147"/>
    </source>
</evidence>
<dbReference type="InterPro" id="IPR011335">
    <property type="entry name" value="Restrct_endonuc-II-like"/>
</dbReference>
<keyword evidence="5" id="KW-0255">Endonuclease</keyword>
<organism evidence="5 6">
    <name type="scientific">Brachyspira innocens</name>
    <dbReference type="NCBI Taxonomy" id="13264"/>
    <lineage>
        <taxon>Bacteria</taxon>
        <taxon>Pseudomonadati</taxon>
        <taxon>Spirochaetota</taxon>
        <taxon>Spirochaetia</taxon>
        <taxon>Brachyspirales</taxon>
        <taxon>Brachyspiraceae</taxon>
        <taxon>Brachyspira</taxon>
    </lineage>
</organism>
<keyword evidence="3" id="KW-1133">Transmembrane helix</keyword>
<evidence type="ECO:0000256" key="1">
    <source>
        <dbReference type="SAM" id="Coils"/>
    </source>
</evidence>
<dbReference type="PANTHER" id="PTHR30015">
    <property type="entry name" value="MRR RESTRICTION SYSTEM PROTEIN"/>
    <property type="match status" value="1"/>
</dbReference>
<protein>
    <submittedName>
        <fullName evidence="5">Restriction endonuclease</fullName>
        <ecNumber evidence="5">3.1.21.-</ecNumber>
    </submittedName>
</protein>
<keyword evidence="3" id="KW-0812">Transmembrane</keyword>
<dbReference type="Gene3D" id="3.40.1350.10">
    <property type="match status" value="1"/>
</dbReference>
<sequence>MEIDLVLFIKIILIWTLVILVVKLVKFIKKKDKEFMEPSNIVKIIKQHPKFIKDFHNNDDVMDCIAEDKEALNIIKQHPELLKYIEDYIDEDEEDNQYDSDYYTSNNEEDSKENIINSIKNPKKSYMETTVSGLIKHKLKNGNISYQKEVSHKGLNKFQVVKASSWYELDLKVDSLKEQWDNQWEKLYERECRKKNIEDAYSYAEELSEEAFYMQEELDNILLGHLHISKLRPSDLKDSSEYSEPHPVYPTFEKEPYKPNRDDKEYNPKPSFFTKLSKKKMEEFKKSNDLKFEEDLKEYNIKKPAVDLRNKTKIEEYDKKCEEWKIREEEFKKNQEEHNKEIDLFFKNYKAGKKEAVEQYFIMLLEKLELPFEYGKSAEIEYNPDEKMMIIDMFLPIIDDIPKLKSVSYIKTRNEFKETYYAESYIKNKYDSVIYQMVLQTLNYVFSISKDDLVDFVVFNGKISTIDKSTGKNIEPYILSVSIKRNDFNEINLKTVDPKTWFKSSKGVSAASLAKVAPVAPLIAISREDKRFIDGYSVSENIDEGFNLASMDWQDFENLVREIFEKEFNVNGGEVKITQASRDGGVDAVAFDPDPIRGGKIVIQAKRYNNVVGVSAVRDLYGTVLNEGANKGILVTTSNYGNDAYDFAKGKPITLMNGANLLYLLEKHGYKAKIDLTKNK</sequence>
<feature type="coiled-coil region" evidence="1">
    <location>
        <begin position="314"/>
        <end position="341"/>
    </location>
</feature>
<dbReference type="Proteomes" id="UP001175147">
    <property type="component" value="Unassembled WGS sequence"/>
</dbReference>
<dbReference type="InterPro" id="IPR007560">
    <property type="entry name" value="Restrct_endonuc_IV_Mrr"/>
</dbReference>
<keyword evidence="5" id="KW-0540">Nuclease</keyword>
<dbReference type="RefSeq" id="WP_304384901.1">
    <property type="nucleotide sequence ID" value="NZ_JAUPBL010000022.1"/>
</dbReference>
<dbReference type="EC" id="3.1.21.-" evidence="5"/>
<dbReference type="SUPFAM" id="SSF52980">
    <property type="entry name" value="Restriction endonuclease-like"/>
    <property type="match status" value="1"/>
</dbReference>
<keyword evidence="1" id="KW-0175">Coiled coil</keyword>
<name>A0ABT8YW14_9SPIR</name>
<accession>A0ABT8YW14</accession>
<feature type="compositionally biased region" description="Basic and acidic residues" evidence="2">
    <location>
        <begin position="235"/>
        <end position="244"/>
    </location>
</feature>
<dbReference type="GO" id="GO:0016787">
    <property type="term" value="F:hydrolase activity"/>
    <property type="evidence" value="ECO:0007669"/>
    <property type="project" value="UniProtKB-KW"/>
</dbReference>
<keyword evidence="5" id="KW-0378">Hydrolase</keyword>
<dbReference type="EMBL" id="JAUPBM010000007">
    <property type="protein sequence ID" value="MDO7019383.1"/>
    <property type="molecule type" value="Genomic_DNA"/>
</dbReference>
<proteinExistence type="predicted"/>
<dbReference type="InterPro" id="IPR011856">
    <property type="entry name" value="tRNA_endonuc-like_dom_sf"/>
</dbReference>
<evidence type="ECO:0000259" key="4">
    <source>
        <dbReference type="Pfam" id="PF04471"/>
    </source>
</evidence>
<evidence type="ECO:0000313" key="5">
    <source>
        <dbReference type="EMBL" id="MDO7019383.1"/>
    </source>
</evidence>
<feature type="transmembrane region" description="Helical" evidence="3">
    <location>
        <begin position="6"/>
        <end position="25"/>
    </location>
</feature>
<dbReference type="Pfam" id="PF04471">
    <property type="entry name" value="Mrr_cat"/>
    <property type="match status" value="1"/>
</dbReference>
<feature type="domain" description="Restriction endonuclease type IV Mrr" evidence="4">
    <location>
        <begin position="549"/>
        <end position="665"/>
    </location>
</feature>
<keyword evidence="3" id="KW-0472">Membrane</keyword>
<feature type="region of interest" description="Disordered" evidence="2">
    <location>
        <begin position="235"/>
        <end position="271"/>
    </location>
</feature>
<feature type="compositionally biased region" description="Basic and acidic residues" evidence="2">
    <location>
        <begin position="252"/>
        <end position="267"/>
    </location>
</feature>
<dbReference type="GO" id="GO:0004519">
    <property type="term" value="F:endonuclease activity"/>
    <property type="evidence" value="ECO:0007669"/>
    <property type="project" value="UniProtKB-KW"/>
</dbReference>
<reference evidence="5" key="1">
    <citation type="submission" date="2023-07" db="EMBL/GenBank/DDBJ databases">
        <title>Mucosal microbiota of week-old chicken and adult hens.</title>
        <authorList>
            <person name="Volf J."/>
            <person name="Karasova D."/>
            <person name="Crhanova M."/>
            <person name="Faldynova M."/>
            <person name="Prikrylova H."/>
            <person name="Zeman M."/>
            <person name="Babak V."/>
            <person name="Rajova J."/>
            <person name="Rychlik I."/>
        </authorList>
    </citation>
    <scope>NUCLEOTIDE SEQUENCE</scope>
    <source>
        <strain evidence="5">ET902</strain>
    </source>
</reference>
<keyword evidence="6" id="KW-1185">Reference proteome</keyword>
<comment type="caution">
    <text evidence="5">The sequence shown here is derived from an EMBL/GenBank/DDBJ whole genome shotgun (WGS) entry which is preliminary data.</text>
</comment>
<gene>
    <name evidence="5" type="ORF">Q5M86_01195</name>
</gene>
<dbReference type="PANTHER" id="PTHR30015:SF7">
    <property type="entry name" value="TYPE IV METHYL-DIRECTED RESTRICTION ENZYME ECOKMRR"/>
    <property type="match status" value="1"/>
</dbReference>
<evidence type="ECO:0000256" key="3">
    <source>
        <dbReference type="SAM" id="Phobius"/>
    </source>
</evidence>